<dbReference type="InterPro" id="IPR000352">
    <property type="entry name" value="Pep_chain_release_fac_I"/>
</dbReference>
<dbReference type="GO" id="GO:0005762">
    <property type="term" value="C:mitochondrial large ribosomal subunit"/>
    <property type="evidence" value="ECO:0007669"/>
    <property type="project" value="TreeGrafter"/>
</dbReference>
<protein>
    <recommendedName>
        <fullName evidence="2">Prokaryotic-type class I peptide chain release factors domain-containing protein</fullName>
    </recommendedName>
</protein>
<evidence type="ECO:0000313" key="4">
    <source>
        <dbReference type="Proteomes" id="UP001152885"/>
    </source>
</evidence>
<feature type="domain" description="Prokaryotic-type class I peptide chain release factors" evidence="2">
    <location>
        <begin position="41"/>
        <end position="178"/>
    </location>
</feature>
<feature type="region of interest" description="Disordered" evidence="1">
    <location>
        <begin position="157"/>
        <end position="184"/>
    </location>
</feature>
<evidence type="ECO:0000259" key="2">
    <source>
        <dbReference type="Pfam" id="PF00472"/>
    </source>
</evidence>
<dbReference type="OrthoDB" id="270639at2759"/>
<accession>A0A9W4TUZ7</accession>
<dbReference type="GO" id="GO:0016150">
    <property type="term" value="F:translation release factor activity, codon nonspecific"/>
    <property type="evidence" value="ECO:0007669"/>
    <property type="project" value="TreeGrafter"/>
</dbReference>
<dbReference type="PANTHER" id="PTHR11075:SF54">
    <property type="entry name" value="LARGE RIBOSOMAL SUBUNIT PROTEIN ML62"/>
    <property type="match status" value="1"/>
</dbReference>
<reference evidence="3" key="1">
    <citation type="submission" date="2022-12" db="EMBL/GenBank/DDBJ databases">
        <authorList>
            <person name="Brejova B."/>
        </authorList>
    </citation>
    <scope>NUCLEOTIDE SEQUENCE</scope>
</reference>
<sequence>MFQNLLRRNILLGRYFLRYNSIYTESEIENAKKWLDSFDHSQIPQHVFKITFSRSSGPGGQKVNKTSSKAQISLDSGEWLSPNTSYWIPKPIQHQLKEKNLRYVTPKNGLLIQCDTERNREVNLENCFKRLMNEIKLNVYFAGEVSEEDKEKWQQLEIDHNERKKHNKKKHSEKKKLRSKNFDW</sequence>
<evidence type="ECO:0000313" key="3">
    <source>
        <dbReference type="EMBL" id="CAI5757895.1"/>
    </source>
</evidence>
<proteinExistence type="predicted"/>
<feature type="compositionally biased region" description="Basic residues" evidence="1">
    <location>
        <begin position="163"/>
        <end position="184"/>
    </location>
</feature>
<dbReference type="Proteomes" id="UP001152885">
    <property type="component" value="Unassembled WGS sequence"/>
</dbReference>
<keyword evidence="4" id="KW-1185">Reference proteome</keyword>
<dbReference type="Pfam" id="PF00472">
    <property type="entry name" value="RF-1"/>
    <property type="match status" value="1"/>
</dbReference>
<dbReference type="GO" id="GO:0070126">
    <property type="term" value="P:mitochondrial translational termination"/>
    <property type="evidence" value="ECO:0007669"/>
    <property type="project" value="TreeGrafter"/>
</dbReference>
<dbReference type="GO" id="GO:0004045">
    <property type="term" value="F:peptidyl-tRNA hydrolase activity"/>
    <property type="evidence" value="ECO:0007669"/>
    <property type="project" value="TreeGrafter"/>
</dbReference>
<dbReference type="Gene3D" id="3.30.160.20">
    <property type="match status" value="1"/>
</dbReference>
<dbReference type="InterPro" id="IPR052104">
    <property type="entry name" value="Mito_Release_Factor_mL62"/>
</dbReference>
<evidence type="ECO:0000256" key="1">
    <source>
        <dbReference type="SAM" id="MobiDB-lite"/>
    </source>
</evidence>
<gene>
    <name evidence="3" type="ORF">CANVERA_P2407</name>
</gene>
<comment type="caution">
    <text evidence="3">The sequence shown here is derived from an EMBL/GenBank/DDBJ whole genome shotgun (WGS) entry which is preliminary data.</text>
</comment>
<organism evidence="3 4">
    <name type="scientific">Candida verbasci</name>
    <dbReference type="NCBI Taxonomy" id="1227364"/>
    <lineage>
        <taxon>Eukaryota</taxon>
        <taxon>Fungi</taxon>
        <taxon>Dikarya</taxon>
        <taxon>Ascomycota</taxon>
        <taxon>Saccharomycotina</taxon>
        <taxon>Pichiomycetes</taxon>
        <taxon>Debaryomycetaceae</taxon>
        <taxon>Candida/Lodderomyces clade</taxon>
        <taxon>Candida</taxon>
    </lineage>
</organism>
<dbReference type="EMBL" id="CANTUO010000002">
    <property type="protein sequence ID" value="CAI5757895.1"/>
    <property type="molecule type" value="Genomic_DNA"/>
</dbReference>
<dbReference type="SUPFAM" id="SSF110916">
    <property type="entry name" value="Peptidyl-tRNA hydrolase domain-like"/>
    <property type="match status" value="1"/>
</dbReference>
<dbReference type="PANTHER" id="PTHR11075">
    <property type="entry name" value="PEPTIDE CHAIN RELEASE FACTOR"/>
    <property type="match status" value="1"/>
</dbReference>
<name>A0A9W4TUZ7_9ASCO</name>
<dbReference type="AlphaFoldDB" id="A0A9W4TUZ7"/>